<reference evidence="1 2" key="1">
    <citation type="submission" date="2018-03" db="EMBL/GenBank/DDBJ databases">
        <title>Draft Genome Sequences of the Obligatory Marine Myxobacteria Enhygromyxa salina SWB007.</title>
        <authorList>
            <person name="Poehlein A."/>
            <person name="Moghaddam J.A."/>
            <person name="Harms H."/>
            <person name="Alanjari M."/>
            <person name="Koenig G.M."/>
            <person name="Daniel R."/>
            <person name="Schaeberle T.F."/>
        </authorList>
    </citation>
    <scope>NUCLEOTIDE SEQUENCE [LARGE SCALE GENOMIC DNA]</scope>
    <source>
        <strain evidence="1 2">SWB007</strain>
    </source>
</reference>
<evidence type="ECO:0000313" key="2">
    <source>
        <dbReference type="Proteomes" id="UP000238823"/>
    </source>
</evidence>
<comment type="caution">
    <text evidence="1">The sequence shown here is derived from an EMBL/GenBank/DDBJ whole genome shotgun (WGS) entry which is preliminary data.</text>
</comment>
<evidence type="ECO:0000313" key="1">
    <source>
        <dbReference type="EMBL" id="PRQ08099.1"/>
    </source>
</evidence>
<accession>A0A2S9YST2</accession>
<sequence>MGQLSSWLNLSRASTGVDVRAVSISFRAPLEHDRKALEDFFGCPVQRTT</sequence>
<dbReference type="RefSeq" id="WP_181233590.1">
    <property type="nucleotide sequence ID" value="NZ_PVNL01000044.1"/>
</dbReference>
<proteinExistence type="predicted"/>
<name>A0A2S9YST2_9BACT</name>
<dbReference type="EMBL" id="PVNL01000044">
    <property type="protein sequence ID" value="PRQ08099.1"/>
    <property type="molecule type" value="Genomic_DNA"/>
</dbReference>
<protein>
    <submittedName>
        <fullName evidence="1">Uncharacterized protein</fullName>
    </submittedName>
</protein>
<gene>
    <name evidence="1" type="ORF">ENSA7_20710</name>
</gene>
<dbReference type="Proteomes" id="UP000238823">
    <property type="component" value="Unassembled WGS sequence"/>
</dbReference>
<organism evidence="1 2">
    <name type="scientific">Enhygromyxa salina</name>
    <dbReference type="NCBI Taxonomy" id="215803"/>
    <lineage>
        <taxon>Bacteria</taxon>
        <taxon>Pseudomonadati</taxon>
        <taxon>Myxococcota</taxon>
        <taxon>Polyangia</taxon>
        <taxon>Nannocystales</taxon>
        <taxon>Nannocystaceae</taxon>
        <taxon>Enhygromyxa</taxon>
    </lineage>
</organism>
<dbReference type="AlphaFoldDB" id="A0A2S9YST2"/>